<proteinExistence type="predicted"/>
<keyword evidence="2" id="KW-0812">Transmembrane</keyword>
<feature type="region of interest" description="Disordered" evidence="1">
    <location>
        <begin position="45"/>
        <end position="88"/>
    </location>
</feature>
<dbReference type="AlphaFoldDB" id="A0AB39V0S2"/>
<sequence>MAHAPRKQDSPLFDLYLKPFFLSLVLAGGLGWAADHLRQDVSQTAVGPAPRAAIQPAPASPAPVLPAPSSEASPERLPASTAQSAIRS</sequence>
<feature type="compositionally biased region" description="Low complexity" evidence="1">
    <location>
        <begin position="67"/>
        <end position="80"/>
    </location>
</feature>
<keyword evidence="2" id="KW-0472">Membrane</keyword>
<dbReference type="KEGG" id="tcd:AAIA72_07255"/>
<reference evidence="3" key="1">
    <citation type="submission" date="2024-05" db="EMBL/GenBank/DDBJ databases">
        <title>Genome sequencing of novel strain.</title>
        <authorList>
            <person name="Ganbat D."/>
            <person name="Ganbat S."/>
            <person name="Lee S.-J."/>
        </authorList>
    </citation>
    <scope>NUCLEOTIDE SEQUENCE</scope>
    <source>
        <strain evidence="3">SMD15-11</strain>
    </source>
</reference>
<gene>
    <name evidence="3" type="ORF">AAIA72_07255</name>
</gene>
<feature type="compositionally biased region" description="Low complexity" evidence="1">
    <location>
        <begin position="48"/>
        <end position="57"/>
    </location>
</feature>
<dbReference type="EMBL" id="CP154858">
    <property type="protein sequence ID" value="XDT73757.1"/>
    <property type="molecule type" value="Genomic_DNA"/>
</dbReference>
<dbReference type="RefSeq" id="WP_369602738.1">
    <property type="nucleotide sequence ID" value="NZ_CP154858.1"/>
</dbReference>
<organism evidence="3">
    <name type="scientific">Thermohahella caldifontis</name>
    <dbReference type="NCBI Taxonomy" id="3142973"/>
    <lineage>
        <taxon>Bacteria</taxon>
        <taxon>Pseudomonadati</taxon>
        <taxon>Pseudomonadota</taxon>
        <taxon>Gammaproteobacteria</taxon>
        <taxon>Oceanospirillales</taxon>
        <taxon>Hahellaceae</taxon>
        <taxon>Thermohahella</taxon>
    </lineage>
</organism>
<evidence type="ECO:0000256" key="2">
    <source>
        <dbReference type="SAM" id="Phobius"/>
    </source>
</evidence>
<evidence type="ECO:0000313" key="3">
    <source>
        <dbReference type="EMBL" id="XDT73757.1"/>
    </source>
</evidence>
<keyword evidence="2" id="KW-1133">Transmembrane helix</keyword>
<evidence type="ECO:0000256" key="1">
    <source>
        <dbReference type="SAM" id="MobiDB-lite"/>
    </source>
</evidence>
<accession>A0AB39V0S2</accession>
<protein>
    <submittedName>
        <fullName evidence="3">Uncharacterized protein</fullName>
    </submittedName>
</protein>
<name>A0AB39V0S2_9GAMM</name>
<feature type="transmembrane region" description="Helical" evidence="2">
    <location>
        <begin position="15"/>
        <end position="34"/>
    </location>
</feature>